<comment type="caution">
    <text evidence="5">The sequence shown here is derived from an EMBL/GenBank/DDBJ whole genome shotgun (WGS) entry which is preliminary data.</text>
</comment>
<name>A0A969PSY2_9BACI</name>
<reference evidence="5 6" key="1">
    <citation type="submission" date="2020-03" db="EMBL/GenBank/DDBJ databases">
        <title>Assessment of the enzymatic potential of alkaline-tolerant lipase obtained from Bacillus luteus H11 (technogenic soil) for the bioremediation of saline soils contaminated with petroleum substances.</title>
        <authorList>
            <person name="Kalwasinska A."/>
        </authorList>
    </citation>
    <scope>NUCLEOTIDE SEQUENCE [LARGE SCALE GENOMIC DNA]</scope>
    <source>
        <strain evidence="5 6">H11</strain>
    </source>
</reference>
<comment type="similarity">
    <text evidence="1">Belongs to the glycosyltransferase 2 family.</text>
</comment>
<protein>
    <submittedName>
        <fullName evidence="5">Glycosyltransferase family 2 protein</fullName>
    </submittedName>
</protein>
<gene>
    <name evidence="5" type="ORF">HCN83_14490</name>
</gene>
<evidence type="ECO:0000259" key="4">
    <source>
        <dbReference type="Pfam" id="PF00535"/>
    </source>
</evidence>
<evidence type="ECO:0000256" key="2">
    <source>
        <dbReference type="ARBA" id="ARBA00022676"/>
    </source>
</evidence>
<dbReference type="InterPro" id="IPR029044">
    <property type="entry name" value="Nucleotide-diphossugar_trans"/>
</dbReference>
<evidence type="ECO:0000256" key="1">
    <source>
        <dbReference type="ARBA" id="ARBA00006739"/>
    </source>
</evidence>
<feature type="domain" description="Glycosyltransferase 2-like" evidence="4">
    <location>
        <begin position="7"/>
        <end position="121"/>
    </location>
</feature>
<proteinExistence type="inferred from homology"/>
<dbReference type="EMBL" id="JAATHJ010000030">
    <property type="protein sequence ID" value="NJP38773.1"/>
    <property type="molecule type" value="Genomic_DNA"/>
</dbReference>
<keyword evidence="2" id="KW-0328">Glycosyltransferase</keyword>
<dbReference type="GO" id="GO:0016757">
    <property type="term" value="F:glycosyltransferase activity"/>
    <property type="evidence" value="ECO:0007669"/>
    <property type="project" value="UniProtKB-KW"/>
</dbReference>
<dbReference type="Gene3D" id="3.90.550.10">
    <property type="entry name" value="Spore Coat Polysaccharide Biosynthesis Protein SpsA, Chain A"/>
    <property type="match status" value="1"/>
</dbReference>
<dbReference type="Proteomes" id="UP000752012">
    <property type="component" value="Unassembled WGS sequence"/>
</dbReference>
<sequence length="344" mass="40105">MNTLITLIVPVYNVEPYIEECLTSLVQQTYPHLQIVIVNDGSKDRSREIAASFQKEDARITIVDKENGGLSDARNAGMAHIKGEYTAFVDSDDVLARDWVEKTLRAALLNRADIVQTNHVYMWPDKMLIDSRTQHHTLPFLLEREDAMRALIDNVYLKNFAWGKLYRSELIKDKPFPVGKLFEDMFWQHLVFHDATLVAYVQEALYGYRQREGSIIAAYSVKHMDILDGILDRCRFMKLYYPKLYEKQREEAVQMHLIHYKLLARKPFNKQWQRARRRIKREMVQGLLMQPVLSREEMIKQHRLFLKSPLLYIGREGIEKGRRAAGLTQTVSPLRPVTGEAGLI</sequence>
<accession>A0A969PSY2</accession>
<dbReference type="CDD" id="cd00761">
    <property type="entry name" value="Glyco_tranf_GTA_type"/>
    <property type="match status" value="1"/>
</dbReference>
<dbReference type="PANTHER" id="PTHR22916">
    <property type="entry name" value="GLYCOSYLTRANSFERASE"/>
    <property type="match status" value="1"/>
</dbReference>
<dbReference type="Pfam" id="PF00535">
    <property type="entry name" value="Glycos_transf_2"/>
    <property type="match status" value="1"/>
</dbReference>
<keyword evidence="6" id="KW-1185">Reference proteome</keyword>
<dbReference type="InterPro" id="IPR001173">
    <property type="entry name" value="Glyco_trans_2-like"/>
</dbReference>
<dbReference type="AlphaFoldDB" id="A0A969PSY2"/>
<evidence type="ECO:0000256" key="3">
    <source>
        <dbReference type="ARBA" id="ARBA00022679"/>
    </source>
</evidence>
<dbReference type="PANTHER" id="PTHR22916:SF51">
    <property type="entry name" value="GLYCOSYLTRANSFERASE EPSH-RELATED"/>
    <property type="match status" value="1"/>
</dbReference>
<evidence type="ECO:0000313" key="6">
    <source>
        <dbReference type="Proteomes" id="UP000752012"/>
    </source>
</evidence>
<keyword evidence="3" id="KW-0808">Transferase</keyword>
<organism evidence="5 6">
    <name type="scientific">Alkalicoccus luteus</name>
    <dbReference type="NCBI Taxonomy" id="1237094"/>
    <lineage>
        <taxon>Bacteria</taxon>
        <taxon>Bacillati</taxon>
        <taxon>Bacillota</taxon>
        <taxon>Bacilli</taxon>
        <taxon>Bacillales</taxon>
        <taxon>Bacillaceae</taxon>
        <taxon>Alkalicoccus</taxon>
    </lineage>
</organism>
<dbReference type="RefSeq" id="WP_168008585.1">
    <property type="nucleotide sequence ID" value="NZ_JAATHJ010000030.1"/>
</dbReference>
<evidence type="ECO:0000313" key="5">
    <source>
        <dbReference type="EMBL" id="NJP38773.1"/>
    </source>
</evidence>
<dbReference type="SUPFAM" id="SSF53448">
    <property type="entry name" value="Nucleotide-diphospho-sugar transferases"/>
    <property type="match status" value="1"/>
</dbReference>